<dbReference type="GO" id="GO:0005524">
    <property type="term" value="F:ATP binding"/>
    <property type="evidence" value="ECO:0007669"/>
    <property type="project" value="UniProtKB-KW"/>
</dbReference>
<accession>A0AAU0MFS3</accession>
<keyword evidence="6" id="KW-1185">Reference proteome</keyword>
<dbReference type="Gene3D" id="1.10.3290.10">
    <property type="entry name" value="Fido-like domain"/>
    <property type="match status" value="1"/>
</dbReference>
<dbReference type="InterPro" id="IPR036390">
    <property type="entry name" value="WH_DNA-bd_sf"/>
</dbReference>
<dbReference type="Gene3D" id="1.10.10.10">
    <property type="entry name" value="Winged helix-like DNA-binding domain superfamily/Winged helix DNA-binding domain"/>
    <property type="match status" value="1"/>
</dbReference>
<dbReference type="InterPro" id="IPR036388">
    <property type="entry name" value="WH-like_DNA-bd_sf"/>
</dbReference>
<dbReference type="Pfam" id="PF21248">
    <property type="entry name" value="SoFic-like_C"/>
    <property type="match status" value="1"/>
</dbReference>
<feature type="binding site" evidence="1">
    <location>
        <position position="69"/>
    </location>
    <ligand>
        <name>ATP</name>
        <dbReference type="ChEBI" id="CHEBI:30616"/>
    </ligand>
</feature>
<sequence length="362" mass="39755">MTWRPDEPYNTLPLLPPTVDIETVAVLKRAIDARAAVAALDQAALRMPNPAVLLNAIPILEAQASSEIENIVTTTDELFRYAQDESDLAAPETKETLRYRTALFAGLDSIQSRPLSATTAIQVCSTVQGREMDVRNLPGTIIANPVTRTAIYTPPQGGGVIREKLANWADFIHGSAEIDPLVRMAVAHYQFEAIHPFADGNGRTGRILNILMMVDAGLLASPILYLSRFIIAHKDDYYRLLLNVTRDGAWEPWVLFMLSAVEATATATLAKIDAIQALQATVRDQVRATSAGANSDLLDVLFEQPYARIANVIQRCGVSRPTATKWLNELVDAGVLRDVKAGRDRLFINHGFLEILTRDDQG</sequence>
<dbReference type="KEGG" id="mliy:RYJ27_10720"/>
<dbReference type="InterPro" id="IPR048770">
    <property type="entry name" value="SoFic-like_C"/>
</dbReference>
<feature type="binding site" evidence="3">
    <location>
        <begin position="199"/>
        <end position="206"/>
    </location>
    <ligand>
        <name>ATP</name>
        <dbReference type="ChEBI" id="CHEBI:30616"/>
    </ligand>
</feature>
<feature type="binding site" evidence="1">
    <location>
        <begin position="200"/>
        <end position="206"/>
    </location>
    <ligand>
        <name>ATP</name>
        <dbReference type="ChEBI" id="CHEBI:30616"/>
    </ligand>
</feature>
<keyword evidence="1" id="KW-0547">Nucleotide-binding</keyword>
<dbReference type="InterPro" id="IPR025758">
    <property type="entry name" value="Fic/DOC_N"/>
</dbReference>
<feature type="active site" evidence="2">
    <location>
        <position position="195"/>
    </location>
</feature>
<dbReference type="PROSITE" id="PS51459">
    <property type="entry name" value="FIDO"/>
    <property type="match status" value="1"/>
</dbReference>
<dbReference type="PANTHER" id="PTHR13504">
    <property type="entry name" value="FIDO DOMAIN-CONTAINING PROTEIN DDB_G0283145"/>
    <property type="match status" value="1"/>
</dbReference>
<feature type="domain" description="Fido" evidence="4">
    <location>
        <begin position="115"/>
        <end position="259"/>
    </location>
</feature>
<dbReference type="InterPro" id="IPR036597">
    <property type="entry name" value="Fido-like_dom_sf"/>
</dbReference>
<dbReference type="EMBL" id="CP137080">
    <property type="protein sequence ID" value="WOQ69164.1"/>
    <property type="molecule type" value="Genomic_DNA"/>
</dbReference>
<dbReference type="Proteomes" id="UP001329313">
    <property type="component" value="Chromosome"/>
</dbReference>
<dbReference type="Pfam" id="PF13784">
    <property type="entry name" value="Fic_N"/>
    <property type="match status" value="1"/>
</dbReference>
<dbReference type="SUPFAM" id="SSF140931">
    <property type="entry name" value="Fic-like"/>
    <property type="match status" value="1"/>
</dbReference>
<dbReference type="PANTHER" id="PTHR13504:SF35">
    <property type="entry name" value="PROTEIN ADENYLYLTRANSFERASE SOFIC"/>
    <property type="match status" value="1"/>
</dbReference>
<keyword evidence="1" id="KW-0067">ATP-binding</keyword>
<evidence type="ECO:0000256" key="2">
    <source>
        <dbReference type="PIRSR" id="PIRSR640198-1"/>
    </source>
</evidence>
<evidence type="ECO:0000256" key="1">
    <source>
        <dbReference type="PIRSR" id="PIRSR038925-1"/>
    </source>
</evidence>
<dbReference type="InterPro" id="IPR003812">
    <property type="entry name" value="Fido"/>
</dbReference>
<dbReference type="PIRSF" id="PIRSF038925">
    <property type="entry name" value="AMP-prot_trans"/>
    <property type="match status" value="1"/>
</dbReference>
<feature type="binding site" evidence="1">
    <location>
        <position position="195"/>
    </location>
    <ligand>
        <name>ATP</name>
        <dbReference type="ChEBI" id="CHEBI:30616"/>
    </ligand>
</feature>
<gene>
    <name evidence="5" type="ORF">RYJ27_10720</name>
</gene>
<evidence type="ECO:0000313" key="6">
    <source>
        <dbReference type="Proteomes" id="UP001329313"/>
    </source>
</evidence>
<evidence type="ECO:0000259" key="4">
    <source>
        <dbReference type="PROSITE" id="PS51459"/>
    </source>
</evidence>
<proteinExistence type="predicted"/>
<feature type="binding site" evidence="1">
    <location>
        <position position="237"/>
    </location>
    <ligand>
        <name>ATP</name>
        <dbReference type="ChEBI" id="CHEBI:30616"/>
    </ligand>
</feature>
<evidence type="ECO:0000313" key="5">
    <source>
        <dbReference type="EMBL" id="WOQ69164.1"/>
    </source>
</evidence>
<protein>
    <submittedName>
        <fullName evidence="5">Fic family protein</fullName>
    </submittedName>
</protein>
<feature type="binding site" evidence="3">
    <location>
        <begin position="237"/>
        <end position="238"/>
    </location>
    <ligand>
        <name>ATP</name>
        <dbReference type="ChEBI" id="CHEBI:30616"/>
    </ligand>
</feature>
<reference evidence="5 6" key="1">
    <citation type="submission" date="2023-10" db="EMBL/GenBank/DDBJ databases">
        <title>Y20.</title>
        <authorList>
            <person name="Zhang G."/>
            <person name="Ding Y."/>
        </authorList>
    </citation>
    <scope>NUCLEOTIDE SEQUENCE [LARGE SCALE GENOMIC DNA]</scope>
    <source>
        <strain evidence="5 6">Y20</strain>
    </source>
</reference>
<dbReference type="Pfam" id="PF02661">
    <property type="entry name" value="Fic"/>
    <property type="match status" value="1"/>
</dbReference>
<dbReference type="RefSeq" id="WP_330170295.1">
    <property type="nucleotide sequence ID" value="NZ_CP137080.1"/>
</dbReference>
<evidence type="ECO:0000256" key="3">
    <source>
        <dbReference type="PIRSR" id="PIRSR640198-2"/>
    </source>
</evidence>
<dbReference type="InterPro" id="IPR026287">
    <property type="entry name" value="SoFic-like"/>
</dbReference>
<organism evidence="5 6">
    <name type="scientific">Microbacterium limosum</name>
    <dbReference type="NCBI Taxonomy" id="3079935"/>
    <lineage>
        <taxon>Bacteria</taxon>
        <taxon>Bacillati</taxon>
        <taxon>Actinomycetota</taxon>
        <taxon>Actinomycetes</taxon>
        <taxon>Micrococcales</taxon>
        <taxon>Microbacteriaceae</taxon>
        <taxon>Microbacterium</taxon>
    </lineage>
</organism>
<dbReference type="AlphaFoldDB" id="A0AAU0MFS3"/>
<dbReference type="InterPro" id="IPR040198">
    <property type="entry name" value="Fido_containing"/>
</dbReference>
<name>A0AAU0MFS3_9MICO</name>
<dbReference type="SUPFAM" id="SSF46785">
    <property type="entry name" value="Winged helix' DNA-binding domain"/>
    <property type="match status" value="1"/>
</dbReference>